<dbReference type="AlphaFoldDB" id="A0AAP6ETK4"/>
<evidence type="ECO:0000313" key="4">
    <source>
        <dbReference type="Proteomes" id="UP001253287"/>
    </source>
</evidence>
<dbReference type="Proteomes" id="UP001194414">
    <property type="component" value="Unassembled WGS sequence"/>
</dbReference>
<accession>A0AAP6ETK4</accession>
<comment type="caution">
    <text evidence="3">The sequence shown here is derived from an EMBL/GenBank/DDBJ whole genome shotgun (WGS) entry which is preliminary data.</text>
</comment>
<evidence type="ECO:0000313" key="2">
    <source>
        <dbReference type="EMBL" id="MDK6503156.1"/>
    </source>
</evidence>
<gene>
    <name evidence="1" type="ORF">HYQ56_0306</name>
    <name evidence="2" type="ORF">QP235_08180</name>
    <name evidence="3" type="ORF">RON39_08020</name>
</gene>
<reference evidence="1" key="1">
    <citation type="submission" date="2020-07" db="EMBL/GenBank/DDBJ databases">
        <title>Comparative genomics analyses of Lactobacillus crispatus isolated from different ecological niches.</title>
        <authorList>
            <person name="Mancino W."/>
            <person name="Mancabelli L."/>
            <person name="Lugli G.A."/>
            <person name="Milani C."/>
            <person name="Viappiani A."/>
            <person name="Anzalone R."/>
            <person name="Longhi G."/>
            <person name="Ventura M."/>
            <person name="Turroni F."/>
        </authorList>
    </citation>
    <scope>NUCLEOTIDE SEQUENCE</scope>
    <source>
        <strain evidence="1">LB65</strain>
    </source>
</reference>
<dbReference type="RefSeq" id="WP_256930831.1">
    <property type="nucleotide sequence ID" value="NZ_JACCPP010000006.1"/>
</dbReference>
<evidence type="ECO:0000313" key="1">
    <source>
        <dbReference type="EMBL" id="MBI1707327.1"/>
    </source>
</evidence>
<name>A0AAP6ETK4_9LACO</name>
<dbReference type="Proteomes" id="UP001253287">
    <property type="component" value="Unassembled WGS sequence"/>
</dbReference>
<reference evidence="2" key="2">
    <citation type="submission" date="2023-05" db="EMBL/GenBank/DDBJ databases">
        <title>Cataloging the Phylogenetic Diversity of Human Bladder Bacteria.</title>
        <authorList>
            <person name="Du J."/>
        </authorList>
    </citation>
    <scope>NUCLEOTIDE SEQUENCE</scope>
    <source>
        <strain evidence="2">UMB9226</strain>
    </source>
</reference>
<evidence type="ECO:0000313" key="3">
    <source>
        <dbReference type="EMBL" id="MDT9610059.1"/>
    </source>
</evidence>
<proteinExistence type="predicted"/>
<dbReference type="EMBL" id="JACCPP010000006">
    <property type="protein sequence ID" value="MBI1707327.1"/>
    <property type="molecule type" value="Genomic_DNA"/>
</dbReference>
<protein>
    <submittedName>
        <fullName evidence="3">Uncharacterized protein</fullName>
    </submittedName>
</protein>
<dbReference type="EMBL" id="JAVTXN010000042">
    <property type="protein sequence ID" value="MDT9610059.1"/>
    <property type="molecule type" value="Genomic_DNA"/>
</dbReference>
<dbReference type="EMBL" id="JASOGN010000033">
    <property type="protein sequence ID" value="MDK6503156.1"/>
    <property type="molecule type" value="Genomic_DNA"/>
</dbReference>
<reference evidence="3" key="3">
    <citation type="submission" date="2023-08" db="EMBL/GenBank/DDBJ databases">
        <title>Lactobacillus from the Female Urinary Tract.</title>
        <authorList>
            <person name="Stegman N."/>
            <person name="Jackson B."/>
            <person name="Steiling M."/>
            <person name="Sedano C."/>
            <person name="Wolfe A."/>
            <person name="Putonti C."/>
        </authorList>
    </citation>
    <scope>NUCLEOTIDE SEQUENCE</scope>
    <source>
        <strain evidence="3">UMB5661</strain>
    </source>
</reference>
<sequence>MEKSNLNNVEDLLENLELSQQQDEELAWSTHSNLCLVQPSD</sequence>
<organism evidence="3 4">
    <name type="scientific">Lactobacillus crispatus</name>
    <dbReference type="NCBI Taxonomy" id="47770"/>
    <lineage>
        <taxon>Bacteria</taxon>
        <taxon>Bacillati</taxon>
        <taxon>Bacillota</taxon>
        <taxon>Bacilli</taxon>
        <taxon>Lactobacillales</taxon>
        <taxon>Lactobacillaceae</taxon>
        <taxon>Lactobacillus</taxon>
    </lineage>
</organism>
<dbReference type="Proteomes" id="UP001230300">
    <property type="component" value="Unassembled WGS sequence"/>
</dbReference>